<keyword evidence="2" id="KW-1185">Reference proteome</keyword>
<reference evidence="2" key="1">
    <citation type="journal article" date="2015" name="Nat. Genet.">
        <title>The genome and transcriptome of the zoonotic hookworm Ancylostoma ceylanicum identify infection-specific gene families.</title>
        <authorList>
            <person name="Schwarz E.M."/>
            <person name="Hu Y."/>
            <person name="Antoshechkin I."/>
            <person name="Miller M.M."/>
            <person name="Sternberg P.W."/>
            <person name="Aroian R.V."/>
        </authorList>
    </citation>
    <scope>NUCLEOTIDE SEQUENCE</scope>
    <source>
        <strain evidence="2">HY135</strain>
    </source>
</reference>
<gene>
    <name evidence="1" type="primary">Acey_s0291.g1576</name>
    <name evidence="1" type="ORF">Y032_0291g1576</name>
</gene>
<dbReference type="Proteomes" id="UP000024635">
    <property type="component" value="Unassembled WGS sequence"/>
</dbReference>
<sequence length="84" mass="8883">MVIDNGKSIPPLANLHLHIIGVIHACGASEFTRRTKIPQFSRCINAAKVKTPFVRAATVAAKPGTLPAYQDSLVTPCTVLCIGA</sequence>
<evidence type="ECO:0000313" key="1">
    <source>
        <dbReference type="EMBL" id="EYB85779.1"/>
    </source>
</evidence>
<protein>
    <submittedName>
        <fullName evidence="1">Uncharacterized protein</fullName>
    </submittedName>
</protein>
<proteinExistence type="predicted"/>
<accession>A0A016S6A9</accession>
<dbReference type="AlphaFoldDB" id="A0A016S6A9"/>
<evidence type="ECO:0000313" key="2">
    <source>
        <dbReference type="Proteomes" id="UP000024635"/>
    </source>
</evidence>
<name>A0A016S6A9_9BILA</name>
<comment type="caution">
    <text evidence="1">The sequence shown here is derived from an EMBL/GenBank/DDBJ whole genome shotgun (WGS) entry which is preliminary data.</text>
</comment>
<dbReference type="EMBL" id="JARK01001627">
    <property type="protein sequence ID" value="EYB85779.1"/>
    <property type="molecule type" value="Genomic_DNA"/>
</dbReference>
<organism evidence="1 2">
    <name type="scientific">Ancylostoma ceylanicum</name>
    <dbReference type="NCBI Taxonomy" id="53326"/>
    <lineage>
        <taxon>Eukaryota</taxon>
        <taxon>Metazoa</taxon>
        <taxon>Ecdysozoa</taxon>
        <taxon>Nematoda</taxon>
        <taxon>Chromadorea</taxon>
        <taxon>Rhabditida</taxon>
        <taxon>Rhabditina</taxon>
        <taxon>Rhabditomorpha</taxon>
        <taxon>Strongyloidea</taxon>
        <taxon>Ancylostomatidae</taxon>
        <taxon>Ancylostomatinae</taxon>
        <taxon>Ancylostoma</taxon>
    </lineage>
</organism>